<protein>
    <submittedName>
        <fullName evidence="2">Putative glycosyltransferase</fullName>
    </submittedName>
</protein>
<sequence length="353" mass="40282">MQKIKVALLAGVFGWYKTFKAGGPAIYAWSLHKSLDSIGIENKVFCETEGQYNFYLDENISYCRLQVSDEIDVKENGFDIFHCLSSYNHILLCNKVGIIPIAGSNIIPNSAPEHALGYLNPSELKIRELAIESERKVIKHSKVSRWTSQSYFQMNEYKRLGMNGAEKVTRIIRNSLDLDGMFKEKSKYENYITWTGKDSWTKLPQLFFRIVKMLPNEHFIALSESFLNTCAKNIKVIVGTPHFEMSNRLNSKIHLNTSCTENNCLGILEPMSKGIPVVVTNISGNPEIVEHGKTGFLYDRENPKEAVEYISLMSQDEQLRKQMGNNARKFIEKNYSFEAMGKSALKVYKEVLS</sequence>
<dbReference type="EMBL" id="MT144136">
    <property type="protein sequence ID" value="QJA49415.1"/>
    <property type="molecule type" value="Genomic_DNA"/>
</dbReference>
<proteinExistence type="predicted"/>
<dbReference type="CDD" id="cd03801">
    <property type="entry name" value="GT4_PimA-like"/>
    <property type="match status" value="1"/>
</dbReference>
<dbReference type="SUPFAM" id="SSF53756">
    <property type="entry name" value="UDP-Glycosyltransferase/glycogen phosphorylase"/>
    <property type="match status" value="1"/>
</dbReference>
<organism evidence="2">
    <name type="scientific">viral metagenome</name>
    <dbReference type="NCBI Taxonomy" id="1070528"/>
    <lineage>
        <taxon>unclassified sequences</taxon>
        <taxon>metagenomes</taxon>
        <taxon>organismal metagenomes</taxon>
    </lineage>
</organism>
<evidence type="ECO:0000259" key="1">
    <source>
        <dbReference type="Pfam" id="PF00534"/>
    </source>
</evidence>
<dbReference type="PANTHER" id="PTHR12526:SF638">
    <property type="entry name" value="SPORE COAT PROTEIN SA"/>
    <property type="match status" value="1"/>
</dbReference>
<dbReference type="Pfam" id="PF00534">
    <property type="entry name" value="Glycos_transf_1"/>
    <property type="match status" value="1"/>
</dbReference>
<dbReference type="PANTHER" id="PTHR12526">
    <property type="entry name" value="GLYCOSYLTRANSFERASE"/>
    <property type="match status" value="1"/>
</dbReference>
<dbReference type="GO" id="GO:0016757">
    <property type="term" value="F:glycosyltransferase activity"/>
    <property type="evidence" value="ECO:0007669"/>
    <property type="project" value="InterPro"/>
</dbReference>
<dbReference type="Gene3D" id="3.40.50.2000">
    <property type="entry name" value="Glycogen Phosphorylase B"/>
    <property type="match status" value="1"/>
</dbReference>
<name>A0A6H1ZQ58_9ZZZZ</name>
<keyword evidence="2" id="KW-0808">Transferase</keyword>
<feature type="domain" description="Glycosyl transferase family 1" evidence="1">
    <location>
        <begin position="232"/>
        <end position="329"/>
    </location>
</feature>
<accession>A0A6H1ZQ58</accession>
<evidence type="ECO:0000313" key="2">
    <source>
        <dbReference type="EMBL" id="QJA49415.1"/>
    </source>
</evidence>
<gene>
    <name evidence="2" type="ORF">TM448A01350_0004</name>
</gene>
<reference evidence="2" key="1">
    <citation type="submission" date="2020-03" db="EMBL/GenBank/DDBJ databases">
        <title>The deep terrestrial virosphere.</title>
        <authorList>
            <person name="Holmfeldt K."/>
            <person name="Nilsson E."/>
            <person name="Simone D."/>
            <person name="Lopez-Fernandez M."/>
            <person name="Wu X."/>
            <person name="de Brujin I."/>
            <person name="Lundin D."/>
            <person name="Andersson A."/>
            <person name="Bertilsson S."/>
            <person name="Dopson M."/>
        </authorList>
    </citation>
    <scope>NUCLEOTIDE SEQUENCE</scope>
    <source>
        <strain evidence="2">TM448A01350</strain>
    </source>
</reference>
<dbReference type="AlphaFoldDB" id="A0A6H1ZQ58"/>
<dbReference type="InterPro" id="IPR001296">
    <property type="entry name" value="Glyco_trans_1"/>
</dbReference>